<accession>A0A9P0FCA8</accession>
<dbReference type="GO" id="GO:0004122">
    <property type="term" value="F:cystathionine beta-synthase activity"/>
    <property type="evidence" value="ECO:0007669"/>
    <property type="project" value="UniProtKB-EC"/>
</dbReference>
<dbReference type="CDD" id="cd01561">
    <property type="entry name" value="CBS_like"/>
    <property type="match status" value="1"/>
</dbReference>
<dbReference type="GO" id="GO:0030170">
    <property type="term" value="F:pyridoxal phosphate binding"/>
    <property type="evidence" value="ECO:0007669"/>
    <property type="project" value="UniProtKB-ARBA"/>
</dbReference>
<dbReference type="Pfam" id="PF00291">
    <property type="entry name" value="PALP"/>
    <property type="match status" value="1"/>
</dbReference>
<dbReference type="InterPro" id="IPR050214">
    <property type="entry name" value="Cys_Synth/Cystath_Beta-Synth"/>
</dbReference>
<evidence type="ECO:0000256" key="3">
    <source>
        <dbReference type="ARBA" id="ARBA00007103"/>
    </source>
</evidence>
<dbReference type="FunFam" id="3.40.50.1100:FF:000003">
    <property type="entry name" value="Cystathionine beta-synthase"/>
    <property type="match status" value="1"/>
</dbReference>
<proteinExistence type="inferred from homology"/>
<dbReference type="SUPFAM" id="SSF53686">
    <property type="entry name" value="Tryptophan synthase beta subunit-like PLP-dependent enzymes"/>
    <property type="match status" value="1"/>
</dbReference>
<dbReference type="FunFam" id="3.40.50.1100:FF:000118">
    <property type="entry name" value="Related to CYS4-cystathionine beta-synthase"/>
    <property type="match status" value="1"/>
</dbReference>
<gene>
    <name evidence="8" type="ORF">MELIAE_LOCUS3167</name>
</gene>
<dbReference type="EMBL" id="OV121133">
    <property type="protein sequence ID" value="CAH0550329.1"/>
    <property type="molecule type" value="Genomic_DNA"/>
</dbReference>
<dbReference type="EC" id="4.2.1.22" evidence="4"/>
<comment type="pathway">
    <text evidence="2">Amino-acid biosynthesis; L-cysteine biosynthesis; L-cysteine from L-homocysteine and L-serine: step 1/2.</text>
</comment>
<dbReference type="GO" id="GO:0019344">
    <property type="term" value="P:cysteine biosynthetic process"/>
    <property type="evidence" value="ECO:0007669"/>
    <property type="project" value="UniProtKB-ARBA"/>
</dbReference>
<dbReference type="Gene3D" id="3.10.580.10">
    <property type="entry name" value="CBS-domain"/>
    <property type="match status" value="1"/>
</dbReference>
<organism evidence="8 9">
    <name type="scientific">Brassicogethes aeneus</name>
    <name type="common">Rape pollen beetle</name>
    <name type="synonym">Meligethes aeneus</name>
    <dbReference type="NCBI Taxonomy" id="1431903"/>
    <lineage>
        <taxon>Eukaryota</taxon>
        <taxon>Metazoa</taxon>
        <taxon>Ecdysozoa</taxon>
        <taxon>Arthropoda</taxon>
        <taxon>Hexapoda</taxon>
        <taxon>Insecta</taxon>
        <taxon>Pterygota</taxon>
        <taxon>Neoptera</taxon>
        <taxon>Endopterygota</taxon>
        <taxon>Coleoptera</taxon>
        <taxon>Polyphaga</taxon>
        <taxon>Cucujiformia</taxon>
        <taxon>Nitidulidae</taxon>
        <taxon>Meligethinae</taxon>
        <taxon>Brassicogethes</taxon>
    </lineage>
</organism>
<dbReference type="InterPro" id="IPR036052">
    <property type="entry name" value="TrpB-like_PALP_sf"/>
</dbReference>
<comment type="cofactor">
    <cofactor evidence="1">
        <name>pyridoxal 5'-phosphate</name>
        <dbReference type="ChEBI" id="CHEBI:597326"/>
    </cofactor>
</comment>
<dbReference type="InterPro" id="IPR046342">
    <property type="entry name" value="CBS_dom_sf"/>
</dbReference>
<dbReference type="AlphaFoldDB" id="A0A9P0FCA8"/>
<dbReference type="OrthoDB" id="10259545at2759"/>
<dbReference type="PANTHER" id="PTHR10314">
    <property type="entry name" value="CYSTATHIONINE BETA-SYNTHASE"/>
    <property type="match status" value="1"/>
</dbReference>
<evidence type="ECO:0000256" key="5">
    <source>
        <dbReference type="ARBA" id="ARBA00022898"/>
    </source>
</evidence>
<evidence type="ECO:0000259" key="7">
    <source>
        <dbReference type="Pfam" id="PF00291"/>
    </source>
</evidence>
<evidence type="ECO:0000256" key="2">
    <source>
        <dbReference type="ARBA" id="ARBA00005003"/>
    </source>
</evidence>
<evidence type="ECO:0000256" key="4">
    <source>
        <dbReference type="ARBA" id="ARBA00012041"/>
    </source>
</evidence>
<evidence type="ECO:0000256" key="6">
    <source>
        <dbReference type="ARBA" id="ARBA00047490"/>
    </source>
</evidence>
<comment type="catalytic activity">
    <reaction evidence="6">
        <text>L-homocysteine + L-serine = L,L-cystathionine + H2O</text>
        <dbReference type="Rhea" id="RHEA:10112"/>
        <dbReference type="ChEBI" id="CHEBI:15377"/>
        <dbReference type="ChEBI" id="CHEBI:33384"/>
        <dbReference type="ChEBI" id="CHEBI:58161"/>
        <dbReference type="ChEBI" id="CHEBI:58199"/>
        <dbReference type="EC" id="4.2.1.22"/>
    </reaction>
</comment>
<feature type="domain" description="Tryptophan synthase beta chain-like PALP" evidence="7">
    <location>
        <begin position="41"/>
        <end position="337"/>
    </location>
</feature>
<dbReference type="Proteomes" id="UP001154078">
    <property type="component" value="Chromosome 2"/>
</dbReference>
<evidence type="ECO:0000313" key="9">
    <source>
        <dbReference type="Proteomes" id="UP001154078"/>
    </source>
</evidence>
<sequence>MGFLPDKTSRCTWSKFADPETSPHTKRSWEKDCCKIYPDILTAIGSTPLVRLNSIPKGAGIECEVYVKCEYMNPAFSVKDRIALRAILDGEENGILSPGTTIIEPTTGNTGVAFAMVASIKGYPCILVMPEKTSPEKISLMKSLGAKVVLCPNAAPMGSTESIFGRTYQLVKETPNSVTLDQFSNCANPLAHYDRTAEEIWDALDGNIDMVVAGAGTGGTLTGIGRKLKEFKPETLVVGADPYSSEIARPDYLNRSDVRNSEIEGIGFKAFTPTTLDRNVIDKWVKVSDKDAFVMTRRLIREEGILCGGTSGAATYAALIAAKDLPADKKVVVILPDSFRFYLGRMGRDQWMETRQYQLCLNKNSRWWWDINLSELKMKEPDSFLPCISCHRAVHQLTKNEWEYMSVIDKIGHLIGVISHNKLLQKLILQTVLPNDPIEKAMVVIDIPKIVNTSNLGLLSRAFDLDEYCIVYKKIYSEDASSYIEKPVGLLTPFDLLHYIANHPNIVKYGAI</sequence>
<keyword evidence="9" id="KW-1185">Reference proteome</keyword>
<reference evidence="8" key="1">
    <citation type="submission" date="2021-12" db="EMBL/GenBank/DDBJ databases">
        <authorList>
            <person name="King R."/>
        </authorList>
    </citation>
    <scope>NUCLEOTIDE SEQUENCE</scope>
</reference>
<protein>
    <recommendedName>
        <fullName evidence="4">cystathionine beta-synthase</fullName>
        <ecNumber evidence="4">4.2.1.22</ecNumber>
    </recommendedName>
</protein>
<evidence type="ECO:0000313" key="8">
    <source>
        <dbReference type="EMBL" id="CAH0550329.1"/>
    </source>
</evidence>
<dbReference type="SUPFAM" id="SSF54631">
    <property type="entry name" value="CBS-domain pair"/>
    <property type="match status" value="1"/>
</dbReference>
<comment type="similarity">
    <text evidence="3">Belongs to the cysteine synthase/cystathionine beta-synthase family.</text>
</comment>
<dbReference type="InterPro" id="IPR001926">
    <property type="entry name" value="TrpB-like_PALP"/>
</dbReference>
<evidence type="ECO:0000256" key="1">
    <source>
        <dbReference type="ARBA" id="ARBA00001933"/>
    </source>
</evidence>
<dbReference type="Gene3D" id="3.40.50.1100">
    <property type="match status" value="2"/>
</dbReference>
<keyword evidence="5" id="KW-0663">Pyridoxal phosphate</keyword>
<name>A0A9P0FCA8_BRAAE</name>